<evidence type="ECO:0000313" key="5">
    <source>
        <dbReference type="EMBL" id="MDA5111058.1"/>
    </source>
</evidence>
<evidence type="ECO:0000256" key="2">
    <source>
        <dbReference type="ARBA" id="ARBA00022679"/>
    </source>
</evidence>
<dbReference type="Pfam" id="PF22624">
    <property type="entry name" value="AASDHPPT_N"/>
    <property type="match status" value="1"/>
</dbReference>
<feature type="domain" description="4'-phosphopantetheinyl transferase N-terminal" evidence="4">
    <location>
        <begin position="18"/>
        <end position="109"/>
    </location>
</feature>
<evidence type="ECO:0000259" key="4">
    <source>
        <dbReference type="Pfam" id="PF22624"/>
    </source>
</evidence>
<dbReference type="GO" id="GO:0019878">
    <property type="term" value="P:lysine biosynthetic process via aminoadipic acid"/>
    <property type="evidence" value="ECO:0007669"/>
    <property type="project" value="TreeGrafter"/>
</dbReference>
<dbReference type="InterPro" id="IPR008278">
    <property type="entry name" value="4-PPantetheinyl_Trfase_dom"/>
</dbReference>
<proteinExistence type="inferred from homology"/>
<accession>A0A9X3TV40</accession>
<dbReference type="SUPFAM" id="SSF56214">
    <property type="entry name" value="4'-phosphopantetheinyl transferase"/>
    <property type="match status" value="2"/>
</dbReference>
<evidence type="ECO:0000256" key="1">
    <source>
        <dbReference type="ARBA" id="ARBA00010990"/>
    </source>
</evidence>
<dbReference type="InterPro" id="IPR055066">
    <property type="entry name" value="AASDHPPT_N"/>
</dbReference>
<name>A0A9X3TV40_9BACL</name>
<dbReference type="AlphaFoldDB" id="A0A9X3TV40"/>
<evidence type="ECO:0000259" key="3">
    <source>
        <dbReference type="Pfam" id="PF01648"/>
    </source>
</evidence>
<dbReference type="EMBL" id="JAPYYP010000066">
    <property type="protein sequence ID" value="MDA5111058.1"/>
    <property type="molecule type" value="Genomic_DNA"/>
</dbReference>
<sequence length="248" mass="28662">MGKKVEIYWLHVDEEVQPAELNSCLEVLDQEEKAVYERYRVDFKKVEFLLGRMLLKRMIGQKLGVLPQEVRFIKNEYGKLFLDSRNVAGSIKRPLFFNLSHSDRMLVCAISEIEKTGIDVEAVKKDCCFEVMRSVFVPKEIAYVEQQGTPSMKREAFYQLWTRKEAVMKALGKGFSLPPLSFSVPLARGRVDEQSFSYYTFAPMEGYMVSAVVEREEESEILYAVERVAFTELKASMDFTPYRGAFYG</sequence>
<dbReference type="GO" id="GO:0000287">
    <property type="term" value="F:magnesium ion binding"/>
    <property type="evidence" value="ECO:0007669"/>
    <property type="project" value="InterPro"/>
</dbReference>
<dbReference type="GO" id="GO:0005829">
    <property type="term" value="C:cytosol"/>
    <property type="evidence" value="ECO:0007669"/>
    <property type="project" value="TreeGrafter"/>
</dbReference>
<keyword evidence="2 5" id="KW-0808">Transferase</keyword>
<dbReference type="PANTHER" id="PTHR12215:SF10">
    <property type="entry name" value="L-AMINOADIPATE-SEMIALDEHYDE DEHYDROGENASE-PHOSPHOPANTETHEINYL TRANSFERASE"/>
    <property type="match status" value="1"/>
</dbReference>
<dbReference type="PANTHER" id="PTHR12215">
    <property type="entry name" value="PHOSPHOPANTETHEINE TRANSFERASE"/>
    <property type="match status" value="1"/>
</dbReference>
<comment type="caution">
    <text evidence="5">The sequence shown here is derived from an EMBL/GenBank/DDBJ whole genome shotgun (WGS) entry which is preliminary data.</text>
</comment>
<dbReference type="InterPro" id="IPR050559">
    <property type="entry name" value="P-Pant_transferase_sf"/>
</dbReference>
<dbReference type="InterPro" id="IPR037143">
    <property type="entry name" value="4-PPantetheinyl_Trfase_dom_sf"/>
</dbReference>
<dbReference type="RefSeq" id="WP_271141091.1">
    <property type="nucleotide sequence ID" value="NZ_JAPYYP010000066.1"/>
</dbReference>
<dbReference type="GO" id="GO:0008897">
    <property type="term" value="F:holo-[acyl-carrier-protein] synthase activity"/>
    <property type="evidence" value="ECO:0007669"/>
    <property type="project" value="InterPro"/>
</dbReference>
<dbReference type="Proteomes" id="UP001151071">
    <property type="component" value="Unassembled WGS sequence"/>
</dbReference>
<dbReference type="Gene3D" id="3.90.470.20">
    <property type="entry name" value="4'-phosphopantetheinyl transferase domain"/>
    <property type="match status" value="2"/>
</dbReference>
<gene>
    <name evidence="5" type="ORF">O3V59_22250</name>
</gene>
<reference evidence="5" key="1">
    <citation type="submission" date="2022-12" db="EMBL/GenBank/DDBJ databases">
        <title>Draft genome sequence of the thermophilic strain Brevibacillus thermoruber HT42, isolated from Los Humeros, Puebla, Mexico, with biotechnological potential.</title>
        <authorList>
            <person name="Lara Sanchez J."/>
            <person name="Solis Palacios R."/>
            <person name="Bustos Baena A.S."/>
            <person name="Ruz Baez A.E."/>
            <person name="Espinosa Luna G."/>
            <person name="Oliart Ros R.M."/>
        </authorList>
    </citation>
    <scope>NUCLEOTIDE SEQUENCE</scope>
    <source>
        <strain evidence="5">HT42</strain>
    </source>
</reference>
<keyword evidence="6" id="KW-1185">Reference proteome</keyword>
<evidence type="ECO:0000313" key="6">
    <source>
        <dbReference type="Proteomes" id="UP001151071"/>
    </source>
</evidence>
<feature type="domain" description="4'-phosphopantetheinyl transferase" evidence="3">
    <location>
        <begin position="117"/>
        <end position="190"/>
    </location>
</feature>
<comment type="similarity">
    <text evidence="1">Belongs to the P-Pant transferase superfamily. Gsp/Sfp/HetI/AcpT family.</text>
</comment>
<protein>
    <submittedName>
        <fullName evidence="5">4'-phosphopantetheinyl transferase superfamily protein</fullName>
    </submittedName>
</protein>
<organism evidence="5 6">
    <name type="scientific">Brevibacillus thermoruber</name>
    <dbReference type="NCBI Taxonomy" id="33942"/>
    <lineage>
        <taxon>Bacteria</taxon>
        <taxon>Bacillati</taxon>
        <taxon>Bacillota</taxon>
        <taxon>Bacilli</taxon>
        <taxon>Bacillales</taxon>
        <taxon>Paenibacillaceae</taxon>
        <taxon>Brevibacillus</taxon>
    </lineage>
</organism>
<dbReference type="Pfam" id="PF01648">
    <property type="entry name" value="ACPS"/>
    <property type="match status" value="1"/>
</dbReference>